<comment type="caution">
    <text evidence="2">The sequence shown here is derived from an EMBL/GenBank/DDBJ whole genome shotgun (WGS) entry which is preliminary data.</text>
</comment>
<dbReference type="Pfam" id="PF14027">
    <property type="entry name" value="Questin_oxidase"/>
    <property type="match status" value="1"/>
</dbReference>
<sequence length="380" mass="39776">MEPRRTTDTTGVLDEALQRLHSTGPEFHGWLTNHGPMAVEALVRGGHAADVHRWLDYYRSKLEDPPRPTEPITAGGWQEALGDPRRTADWTEYFVRETGERPWRDVLAQWWPRLLPGIAAGATHPVIRVGHAVRTLLADEADRADGADATGRAGGNGPEVAADSPRLAELAHGLGYWAARSLPTPGLAPLSGTAGPAEALDGVPPIAGQGSGYRDGIALLAGTPGWTAASASLRAPATPDEARDLLAELVRAATYRYAAYGHQSPVMLVHSATAPNAVLRTLPALPSELWVPSLGAAWAASAAVTALYSPTAPTPAAELPKPPAGSVAEASEELFARAARHGDEHTVKFADTAVDVAAATGSTDALVAAVRATELIEPAL</sequence>
<organism evidence="2 3">
    <name type="scientific">Streptomyces fildesensis</name>
    <dbReference type="NCBI Taxonomy" id="375757"/>
    <lineage>
        <taxon>Bacteria</taxon>
        <taxon>Bacillati</taxon>
        <taxon>Actinomycetota</taxon>
        <taxon>Actinomycetes</taxon>
        <taxon>Kitasatosporales</taxon>
        <taxon>Streptomycetaceae</taxon>
        <taxon>Streptomyces</taxon>
    </lineage>
</organism>
<dbReference type="InterPro" id="IPR025337">
    <property type="entry name" value="Questin_oxidase-like"/>
</dbReference>
<keyword evidence="3" id="KW-1185">Reference proteome</keyword>
<dbReference type="RefSeq" id="WP_399655129.1">
    <property type="nucleotide sequence ID" value="NZ_JBITYG010000010.1"/>
</dbReference>
<keyword evidence="1" id="KW-0560">Oxidoreductase</keyword>
<gene>
    <name evidence="2" type="ORF">ACIGXA_29260</name>
</gene>
<dbReference type="EMBL" id="JBITYG010000010">
    <property type="protein sequence ID" value="MFI9104609.1"/>
    <property type="molecule type" value="Genomic_DNA"/>
</dbReference>
<protein>
    <submittedName>
        <fullName evidence="2">Questin oxidase family protein</fullName>
    </submittedName>
</protein>
<proteinExistence type="predicted"/>
<evidence type="ECO:0000313" key="2">
    <source>
        <dbReference type="EMBL" id="MFI9104609.1"/>
    </source>
</evidence>
<evidence type="ECO:0000256" key="1">
    <source>
        <dbReference type="ARBA" id="ARBA00023002"/>
    </source>
</evidence>
<reference evidence="2 3" key="1">
    <citation type="submission" date="2024-10" db="EMBL/GenBank/DDBJ databases">
        <title>The Natural Products Discovery Center: Release of the First 8490 Sequenced Strains for Exploring Actinobacteria Biosynthetic Diversity.</title>
        <authorList>
            <person name="Kalkreuter E."/>
            <person name="Kautsar S.A."/>
            <person name="Yang D."/>
            <person name="Bader C.D."/>
            <person name="Teijaro C.N."/>
            <person name="Fluegel L."/>
            <person name="Davis C.M."/>
            <person name="Simpson J.R."/>
            <person name="Lauterbach L."/>
            <person name="Steele A.D."/>
            <person name="Gui C."/>
            <person name="Meng S."/>
            <person name="Li G."/>
            <person name="Viehrig K."/>
            <person name="Ye F."/>
            <person name="Su P."/>
            <person name="Kiefer A.F."/>
            <person name="Nichols A."/>
            <person name="Cepeda A.J."/>
            <person name="Yan W."/>
            <person name="Fan B."/>
            <person name="Jiang Y."/>
            <person name="Adhikari A."/>
            <person name="Zheng C.-J."/>
            <person name="Schuster L."/>
            <person name="Cowan T.M."/>
            <person name="Smanski M.J."/>
            <person name="Chevrette M.G."/>
            <person name="De Carvalho L.P.S."/>
            <person name="Shen B."/>
        </authorList>
    </citation>
    <scope>NUCLEOTIDE SEQUENCE [LARGE SCALE GENOMIC DNA]</scope>
    <source>
        <strain evidence="2 3">NPDC053399</strain>
    </source>
</reference>
<evidence type="ECO:0000313" key="3">
    <source>
        <dbReference type="Proteomes" id="UP001614394"/>
    </source>
</evidence>
<accession>A0ABW8CDU4</accession>
<name>A0ABW8CDU4_9ACTN</name>
<dbReference type="Proteomes" id="UP001614394">
    <property type="component" value="Unassembled WGS sequence"/>
</dbReference>